<comment type="similarity">
    <text evidence="2 10">Belongs to the CDP-alcohol phosphatidyltransferase class-II family.</text>
</comment>
<dbReference type="GO" id="GO:0032049">
    <property type="term" value="P:cardiolipin biosynthetic process"/>
    <property type="evidence" value="ECO:0007669"/>
    <property type="project" value="InterPro"/>
</dbReference>
<keyword evidence="14" id="KW-1185">Reference proteome</keyword>
<dbReference type="CDD" id="cd09137">
    <property type="entry name" value="PLDc_PGS1_euk_2"/>
    <property type="match status" value="1"/>
</dbReference>
<proteinExistence type="inferred from homology"/>
<dbReference type="PANTHER" id="PTHR12586:SF1">
    <property type="entry name" value="CDP-DIACYLGLYCEROL--GLYCEROL-3-PHOSPHATE 3-PHOSPHATIDYLTRANSFERASE, MITOCHONDRIAL"/>
    <property type="match status" value="1"/>
</dbReference>
<dbReference type="PANTHER" id="PTHR12586">
    <property type="entry name" value="CDP-DIACYLGLYCEROL--SERINE O-PHOSPHATIDYLTRANSFERASE"/>
    <property type="match status" value="1"/>
</dbReference>
<evidence type="ECO:0000256" key="9">
    <source>
        <dbReference type="ARBA" id="ARBA00048586"/>
    </source>
</evidence>
<keyword evidence="6 10" id="KW-0443">Lipid metabolism</keyword>
<dbReference type="EMBL" id="NBSH01000006">
    <property type="protein sequence ID" value="ORX37348.1"/>
    <property type="molecule type" value="Genomic_DNA"/>
</dbReference>
<feature type="domain" description="PLD phosphodiesterase" evidence="12">
    <location>
        <begin position="500"/>
        <end position="534"/>
    </location>
</feature>
<feature type="compositionally biased region" description="Low complexity" evidence="11">
    <location>
        <begin position="59"/>
        <end position="78"/>
    </location>
</feature>
<keyword evidence="7 10" id="KW-0594">Phospholipid biosynthesis</keyword>
<dbReference type="EC" id="2.7.8.5" evidence="10"/>
<sequence>MARPPAFALRACQEITAGPSRIVRQPTPAKWIRAKRFKSTETNPSGTTSYGKRYDISDSSAAGQSPLPSPSSASKPPSTLVPSIPHAHPAFTELANTLCGTLPCFGARGDEIHLLSSPEEFKTLLLDMIKRAKRRILISSLYIGVEETELVEAIREALERRPQLRVTIILDYHRATRLSNSGKYAPSTAHLLLPLLAKFGDRCDVWLFRSPKLRGLLEKIVPERYDEGWGTWHGKWYGVDDEVVISGANLAGSYFTNRQDRYIHFTSHPSLLSYLTTLTRLFSHYSYYLTASPLPSVSRNHLVSLPSPPSSLQFFGSASLVWPQPSIHPRGFGRHAKATLTAFQRNWRESNPSRLRRVDVDTWFWPVIQAGVLGMKEEETALGRVFDTVKTAHQTALTEESPASNEKGKGKEGVAVDLTSGYFGLYKAYKRAVVESPAPFRLIAASPKANGFYGSAGLSRLIPEGYTLLESRFWADLVSRGRTWQAITSRGVRLREWEKEGWTYHAKGIWLSPAEPIGHPFMTFIGSSNLSTRSLQLDTELSLLLSTSSPSLRRALGNEVKSLDKHATDVSGETWQSEDRRVSFLAKVLVALGVEGML</sequence>
<dbReference type="Proteomes" id="UP000193218">
    <property type="component" value="Unassembled WGS sequence"/>
</dbReference>
<evidence type="ECO:0000256" key="2">
    <source>
        <dbReference type="ARBA" id="ARBA00010682"/>
    </source>
</evidence>
<reference evidence="13 14" key="1">
    <citation type="submission" date="2017-03" db="EMBL/GenBank/DDBJ databases">
        <title>Widespread Adenine N6-methylation of Active Genes in Fungi.</title>
        <authorList>
            <consortium name="DOE Joint Genome Institute"/>
            <person name="Mondo S.J."/>
            <person name="Dannebaum R.O."/>
            <person name="Kuo R.C."/>
            <person name="Louie K.B."/>
            <person name="Bewick A.J."/>
            <person name="Labutti K."/>
            <person name="Haridas S."/>
            <person name="Kuo A."/>
            <person name="Salamov A."/>
            <person name="Ahrendt S.R."/>
            <person name="Lau R."/>
            <person name="Bowen B.P."/>
            <person name="Lipzen A."/>
            <person name="Sullivan W."/>
            <person name="Andreopoulos W.B."/>
            <person name="Clum A."/>
            <person name="Lindquist E."/>
            <person name="Daum C."/>
            <person name="Northen T.R."/>
            <person name="Ramamoorthy G."/>
            <person name="Schmitz R.J."/>
            <person name="Gryganskyi A."/>
            <person name="Culley D."/>
            <person name="Magnuson J."/>
            <person name="James T.Y."/>
            <person name="O'Malley M.A."/>
            <person name="Stajich J.E."/>
            <person name="Spatafora J.W."/>
            <person name="Visel A."/>
            <person name="Grigoriev I.V."/>
        </authorList>
    </citation>
    <scope>NUCLEOTIDE SEQUENCE [LARGE SCALE GENOMIC DNA]</scope>
    <source>
        <strain evidence="13 14">NRRL Y-17943</strain>
    </source>
</reference>
<keyword evidence="10" id="KW-0496">Mitochondrion</keyword>
<dbReference type="GO" id="GO:0005739">
    <property type="term" value="C:mitochondrion"/>
    <property type="evidence" value="ECO:0007669"/>
    <property type="project" value="UniProtKB-SubCell"/>
</dbReference>
<comment type="pathway">
    <text evidence="1 10">Phospholipid metabolism; phosphatidylglycerol biosynthesis; phosphatidylglycerol from CDP-diacylglycerol: step 1/2.</text>
</comment>
<protein>
    <recommendedName>
        <fullName evidence="10">CDP-diacylglycerol--glycerol-3-phosphate 3-phosphatidyltransferase</fullName>
        <ecNumber evidence="10">2.7.8.5</ecNumber>
    </recommendedName>
</protein>
<keyword evidence="10" id="KW-0547">Nucleotide-binding</keyword>
<evidence type="ECO:0000313" key="13">
    <source>
        <dbReference type="EMBL" id="ORX37348.1"/>
    </source>
</evidence>
<evidence type="ECO:0000256" key="6">
    <source>
        <dbReference type="ARBA" id="ARBA00023098"/>
    </source>
</evidence>
<dbReference type="UniPathway" id="UPA00084">
    <property type="reaction ID" value="UER00503"/>
</dbReference>
<dbReference type="CDD" id="cd09135">
    <property type="entry name" value="PLDc_PGS1_euk_1"/>
    <property type="match status" value="1"/>
</dbReference>
<dbReference type="SMART" id="SM00155">
    <property type="entry name" value="PLDc"/>
    <property type="match status" value="2"/>
</dbReference>
<evidence type="ECO:0000256" key="11">
    <source>
        <dbReference type="SAM" id="MobiDB-lite"/>
    </source>
</evidence>
<evidence type="ECO:0000256" key="8">
    <source>
        <dbReference type="ARBA" id="ARBA00023264"/>
    </source>
</evidence>
<keyword evidence="4 10" id="KW-0808">Transferase</keyword>
<feature type="region of interest" description="Disordered" evidence="11">
    <location>
        <begin position="18"/>
        <end position="81"/>
    </location>
</feature>
<dbReference type="AlphaFoldDB" id="A0A1Y1UH24"/>
<evidence type="ECO:0000313" key="14">
    <source>
        <dbReference type="Proteomes" id="UP000193218"/>
    </source>
</evidence>
<keyword evidence="10" id="KW-0067">ATP-binding</keyword>
<dbReference type="InParanoid" id="A0A1Y1UH24"/>
<dbReference type="OrthoDB" id="10250191at2759"/>
<keyword evidence="3 10" id="KW-0444">Lipid biosynthesis</keyword>
<comment type="caution">
    <text evidence="13">The sequence shown here is derived from an EMBL/GenBank/DDBJ whole genome shotgun (WGS) entry which is preliminary data.</text>
</comment>
<evidence type="ECO:0000256" key="4">
    <source>
        <dbReference type="ARBA" id="ARBA00022679"/>
    </source>
</evidence>
<keyword evidence="8 10" id="KW-1208">Phospholipid metabolism</keyword>
<feature type="compositionally biased region" description="Polar residues" evidence="11">
    <location>
        <begin position="40"/>
        <end position="50"/>
    </location>
</feature>
<dbReference type="RefSeq" id="XP_021871386.1">
    <property type="nucleotide sequence ID" value="XM_022015839.1"/>
</dbReference>
<evidence type="ECO:0000256" key="1">
    <source>
        <dbReference type="ARBA" id="ARBA00005042"/>
    </source>
</evidence>
<dbReference type="FunCoup" id="A0A1Y1UH24">
    <property type="interactions" value="548"/>
</dbReference>
<comment type="subcellular location">
    <subcellularLocation>
        <location evidence="10">Mitochondrion</location>
    </subcellularLocation>
</comment>
<dbReference type="InterPro" id="IPR016270">
    <property type="entry name" value="PGS1"/>
</dbReference>
<dbReference type="STRING" id="4999.A0A1Y1UH24"/>
<evidence type="ECO:0000259" key="12">
    <source>
        <dbReference type="SMART" id="SM00155"/>
    </source>
</evidence>
<dbReference type="GeneID" id="33557648"/>
<accession>A0A1Y1UH24</accession>
<gene>
    <name evidence="13" type="ORF">BD324DRAFT_625776</name>
</gene>
<feature type="domain" description="PLD phosphodiesterase" evidence="12">
    <location>
        <begin position="228"/>
        <end position="254"/>
    </location>
</feature>
<evidence type="ECO:0000256" key="5">
    <source>
        <dbReference type="ARBA" id="ARBA00022737"/>
    </source>
</evidence>
<dbReference type="GO" id="GO:0005524">
    <property type="term" value="F:ATP binding"/>
    <property type="evidence" value="ECO:0007669"/>
    <property type="project" value="UniProtKB-KW"/>
</dbReference>
<organism evidence="13 14">
    <name type="scientific">Kockovaella imperatae</name>
    <dbReference type="NCBI Taxonomy" id="4999"/>
    <lineage>
        <taxon>Eukaryota</taxon>
        <taxon>Fungi</taxon>
        <taxon>Dikarya</taxon>
        <taxon>Basidiomycota</taxon>
        <taxon>Agaricomycotina</taxon>
        <taxon>Tremellomycetes</taxon>
        <taxon>Tremellales</taxon>
        <taxon>Cuniculitremaceae</taxon>
        <taxon>Kockovaella</taxon>
    </lineage>
</organism>
<comment type="function">
    <text evidence="10">Functions in the biosynthesis of the anionic phospholipids phosphatidylglycerol and cardiolipin.</text>
</comment>
<comment type="catalytic activity">
    <reaction evidence="9 10">
        <text>a CDP-1,2-diacyl-sn-glycerol + sn-glycerol 3-phosphate = a 1,2-diacyl-sn-glycero-3-phospho-(1'-sn-glycero-3'-phosphate) + CMP + H(+)</text>
        <dbReference type="Rhea" id="RHEA:12593"/>
        <dbReference type="ChEBI" id="CHEBI:15378"/>
        <dbReference type="ChEBI" id="CHEBI:57597"/>
        <dbReference type="ChEBI" id="CHEBI:58332"/>
        <dbReference type="ChEBI" id="CHEBI:60110"/>
        <dbReference type="ChEBI" id="CHEBI:60377"/>
        <dbReference type="EC" id="2.7.8.5"/>
    </reaction>
</comment>
<dbReference type="Gene3D" id="3.30.870.10">
    <property type="entry name" value="Endonuclease Chain A"/>
    <property type="match status" value="2"/>
</dbReference>
<evidence type="ECO:0000256" key="7">
    <source>
        <dbReference type="ARBA" id="ARBA00023209"/>
    </source>
</evidence>
<evidence type="ECO:0000256" key="10">
    <source>
        <dbReference type="RuleBase" id="RU365024"/>
    </source>
</evidence>
<dbReference type="SUPFAM" id="SSF56024">
    <property type="entry name" value="Phospholipase D/nuclease"/>
    <property type="match status" value="1"/>
</dbReference>
<dbReference type="InterPro" id="IPR001736">
    <property type="entry name" value="PLipase_D/transphosphatidylase"/>
</dbReference>
<name>A0A1Y1UH24_9TREE</name>
<evidence type="ECO:0000256" key="3">
    <source>
        <dbReference type="ARBA" id="ARBA00022516"/>
    </source>
</evidence>
<keyword evidence="5" id="KW-0677">Repeat</keyword>
<dbReference type="GO" id="GO:0008444">
    <property type="term" value="F:CDP-diacylglycerol-glycerol-3-phosphate 3-phosphatidyltransferase activity"/>
    <property type="evidence" value="ECO:0007669"/>
    <property type="project" value="UniProtKB-EC"/>
</dbReference>